<reference evidence="1" key="1">
    <citation type="journal article" date="2023" name="IScience">
        <title>Live-bearing cockroach genome reveals convergent evolutionary mechanisms linked to viviparity in insects and beyond.</title>
        <authorList>
            <person name="Fouks B."/>
            <person name="Harrison M.C."/>
            <person name="Mikhailova A.A."/>
            <person name="Marchal E."/>
            <person name="English S."/>
            <person name="Carruthers M."/>
            <person name="Jennings E.C."/>
            <person name="Chiamaka E.L."/>
            <person name="Frigard R.A."/>
            <person name="Pippel M."/>
            <person name="Attardo G.M."/>
            <person name="Benoit J.B."/>
            <person name="Bornberg-Bauer E."/>
            <person name="Tobe S.S."/>
        </authorList>
    </citation>
    <scope>NUCLEOTIDE SEQUENCE</scope>
    <source>
        <strain evidence="1">Stay&amp;Tobe</strain>
    </source>
</reference>
<sequence>TKYFPDFRHQRVEMNSIVKFSEFRDALKNIKSQTIITLQYFSSSPLYILTSGAEIPTTLVRVRE</sequence>
<dbReference type="EMBL" id="JASPKZ010003809">
    <property type="protein sequence ID" value="KAJ9592751.1"/>
    <property type="molecule type" value="Genomic_DNA"/>
</dbReference>
<accession>A0AAD8EJR1</accession>
<organism evidence="1 2">
    <name type="scientific">Diploptera punctata</name>
    <name type="common">Pacific beetle cockroach</name>
    <dbReference type="NCBI Taxonomy" id="6984"/>
    <lineage>
        <taxon>Eukaryota</taxon>
        <taxon>Metazoa</taxon>
        <taxon>Ecdysozoa</taxon>
        <taxon>Arthropoda</taxon>
        <taxon>Hexapoda</taxon>
        <taxon>Insecta</taxon>
        <taxon>Pterygota</taxon>
        <taxon>Neoptera</taxon>
        <taxon>Polyneoptera</taxon>
        <taxon>Dictyoptera</taxon>
        <taxon>Blattodea</taxon>
        <taxon>Blaberoidea</taxon>
        <taxon>Blaberidae</taxon>
        <taxon>Diplopterinae</taxon>
        <taxon>Diploptera</taxon>
    </lineage>
</organism>
<dbReference type="Proteomes" id="UP001233999">
    <property type="component" value="Unassembled WGS sequence"/>
</dbReference>
<evidence type="ECO:0000313" key="2">
    <source>
        <dbReference type="Proteomes" id="UP001233999"/>
    </source>
</evidence>
<keyword evidence="2" id="KW-1185">Reference proteome</keyword>
<evidence type="ECO:0000313" key="1">
    <source>
        <dbReference type="EMBL" id="KAJ9592751.1"/>
    </source>
</evidence>
<reference evidence="1" key="2">
    <citation type="submission" date="2023-05" db="EMBL/GenBank/DDBJ databases">
        <authorList>
            <person name="Fouks B."/>
        </authorList>
    </citation>
    <scope>NUCLEOTIDE SEQUENCE</scope>
    <source>
        <strain evidence="1">Stay&amp;Tobe</strain>
        <tissue evidence="1">Testes</tissue>
    </source>
</reference>
<proteinExistence type="predicted"/>
<feature type="non-terminal residue" evidence="1">
    <location>
        <position position="1"/>
    </location>
</feature>
<comment type="caution">
    <text evidence="1">The sequence shown here is derived from an EMBL/GenBank/DDBJ whole genome shotgun (WGS) entry which is preliminary data.</text>
</comment>
<name>A0AAD8EJR1_DIPPU</name>
<dbReference type="AlphaFoldDB" id="A0AAD8EJR1"/>
<protein>
    <submittedName>
        <fullName evidence="1">Uncharacterized protein</fullName>
    </submittedName>
</protein>
<gene>
    <name evidence="1" type="ORF">L9F63_015589</name>
</gene>
<feature type="non-terminal residue" evidence="1">
    <location>
        <position position="64"/>
    </location>
</feature>